<dbReference type="Pfam" id="PF05071">
    <property type="entry name" value="NDUFA12"/>
    <property type="match status" value="1"/>
</dbReference>
<dbReference type="EMBL" id="JACHFJ010000003">
    <property type="protein sequence ID" value="MBB5372903.1"/>
    <property type="molecule type" value="Genomic_DNA"/>
</dbReference>
<feature type="region of interest" description="Disordered" evidence="1">
    <location>
        <begin position="90"/>
        <end position="137"/>
    </location>
</feature>
<evidence type="ECO:0000256" key="1">
    <source>
        <dbReference type="SAM" id="MobiDB-lite"/>
    </source>
</evidence>
<evidence type="ECO:0000313" key="2">
    <source>
        <dbReference type="EMBL" id="MBB5372903.1"/>
    </source>
</evidence>
<dbReference type="PANTHER" id="PTHR12910:SF2">
    <property type="entry name" value="NADH DEHYDROGENASE [UBIQUINONE] 1 ALPHA SUBCOMPLEX SUBUNIT 12"/>
    <property type="match status" value="1"/>
</dbReference>
<proteinExistence type="predicted"/>
<dbReference type="Proteomes" id="UP000553706">
    <property type="component" value="Unassembled WGS sequence"/>
</dbReference>
<dbReference type="PANTHER" id="PTHR12910">
    <property type="entry name" value="NADH-UBIQUINONE OXIDOREDUCTASE SUBUNIT B17.2"/>
    <property type="match status" value="1"/>
</dbReference>
<dbReference type="GO" id="GO:0045271">
    <property type="term" value="C:respiratory chain complex I"/>
    <property type="evidence" value="ECO:0007669"/>
    <property type="project" value="InterPro"/>
</dbReference>
<gene>
    <name evidence="2" type="ORF">HNP71_001154</name>
</gene>
<dbReference type="AlphaFoldDB" id="A0A840VAV5"/>
<accession>A0A840VAV5</accession>
<dbReference type="RefSeq" id="WP_183265920.1">
    <property type="nucleotide sequence ID" value="NZ_JACHFJ010000003.1"/>
</dbReference>
<keyword evidence="3" id="KW-1185">Reference proteome</keyword>
<protein>
    <submittedName>
        <fullName evidence="2">NADH:ubiquinone oxidoreductase subunit</fullName>
    </submittedName>
</protein>
<reference evidence="2 3" key="1">
    <citation type="submission" date="2020-08" db="EMBL/GenBank/DDBJ databases">
        <title>Genomic Encyclopedia of Type Strains, Phase IV (KMG-IV): sequencing the most valuable type-strain genomes for metagenomic binning, comparative biology and taxonomic classification.</title>
        <authorList>
            <person name="Goeker M."/>
        </authorList>
    </citation>
    <scope>NUCLEOTIDE SEQUENCE [LARGE SCALE GENOMIC DNA]</scope>
    <source>
        <strain evidence="2 3">DSM 27026</strain>
    </source>
</reference>
<dbReference type="InterPro" id="IPR007763">
    <property type="entry name" value="NDUFA12"/>
</dbReference>
<organism evidence="2 3">
    <name type="scientific">Acidocella aromatica</name>
    <dbReference type="NCBI Taxonomy" id="1303579"/>
    <lineage>
        <taxon>Bacteria</taxon>
        <taxon>Pseudomonadati</taxon>
        <taxon>Pseudomonadota</taxon>
        <taxon>Alphaproteobacteria</taxon>
        <taxon>Acetobacterales</taxon>
        <taxon>Acidocellaceae</taxon>
        <taxon>Acidocella</taxon>
    </lineage>
</organism>
<dbReference type="NCBIfam" id="NF006040">
    <property type="entry name" value="PRK08183.1"/>
    <property type="match status" value="1"/>
</dbReference>
<evidence type="ECO:0000313" key="3">
    <source>
        <dbReference type="Proteomes" id="UP000553706"/>
    </source>
</evidence>
<comment type="caution">
    <text evidence="2">The sequence shown here is derived from an EMBL/GenBank/DDBJ whole genome shotgun (WGS) entry which is preliminary data.</text>
</comment>
<name>A0A840VAV5_9PROT</name>
<sequence length="137" mass="15279">MSTSSADASVTKGRSLGLCGLFRNPGLYLLTLFRGKFVGRDAQGNQYFERPWTRGRTRRWVVYAGSADASKVPPEWHAWLHHLTDAPLSTPARSWQRPHRANPTGTPASYRPPGHEYQGGKRAKVSADYEAWAPDQA</sequence>
<keyword evidence="2" id="KW-0830">Ubiquinone</keyword>
<dbReference type="GO" id="GO:0006979">
    <property type="term" value="P:response to oxidative stress"/>
    <property type="evidence" value="ECO:0007669"/>
    <property type="project" value="TreeGrafter"/>
</dbReference>